<dbReference type="Pfam" id="PF22546">
    <property type="entry name" value="2CompART"/>
    <property type="match status" value="1"/>
</dbReference>
<evidence type="ECO:0000313" key="4">
    <source>
        <dbReference type="EMBL" id="SNR33931.1"/>
    </source>
</evidence>
<evidence type="ECO:0000313" key="5">
    <source>
        <dbReference type="Proteomes" id="UP000198412"/>
    </source>
</evidence>
<feature type="region of interest" description="Disordered" evidence="2">
    <location>
        <begin position="527"/>
        <end position="549"/>
    </location>
</feature>
<proteinExistence type="predicted"/>
<dbReference type="InterPro" id="IPR054775">
    <property type="entry name" value="2CompART"/>
</dbReference>
<feature type="domain" description="2-Component system ADP-ribosyltransferase" evidence="3">
    <location>
        <begin position="4"/>
        <end position="121"/>
    </location>
</feature>
<sequence length="622" mass="72317">MEKIYLPIASFNLGHYFTKGCICPTRYISNRNEDIQNRFDNSLLFCRTKFTDETNCSLEIVLTQKESKSIKEKTTNFFLLDLVLPISRVKRIFFKDEKQKVKTVANINDGAAFIPDEIVDVDLTNEYSKTDEILAVKNISEKKDWQSKIDLYDKLLGGFAFMRLGGESWMNYSKNYFQTFSLLNKLVKEQLYVTTLNFDNPYEWLILDNNKYESLRSSIYSNVDYKTVEGFAKEEDINLKKRLGIIDLDGIKFKSKTYLIAILATYGSSGRKKIDDFITDLINNKFSEPRKEGISLMFGINSGYKAFRNKYKTSKFEVDVKFKLNSQLDYYTIESIYQYVFNNKTDNYSFFYIDSWCPKSNERVKIKEYQTYTILDKTIIYKKKVQIGSLEYLQELYQSVSPNNLFESITKIVNGWLPDFLKTEKTKEASLYFERNLKTNIEAIVKDTYKKVKADIDNDIKLDKENILLENIELKKSIKKIQNNYDELLITNDNLLGELNSSSPKTFVDNTKEQIEDSTSETFDLHVDRGSRGEGEEKNNIDDSSFQGEMNFPVNLSENKKTPNESEHSQIGLREKELSVMGITKLRNEAKKTGIKATSRFANNPVDKERLVKLIIEKESNS</sequence>
<organism evidence="4 5">
    <name type="scientific">Lutibacter flavus</name>
    <dbReference type="NCBI Taxonomy" id="691689"/>
    <lineage>
        <taxon>Bacteria</taxon>
        <taxon>Pseudomonadati</taxon>
        <taxon>Bacteroidota</taxon>
        <taxon>Flavobacteriia</taxon>
        <taxon>Flavobacteriales</taxon>
        <taxon>Flavobacteriaceae</taxon>
        <taxon>Lutibacter</taxon>
    </lineage>
</organism>
<gene>
    <name evidence="4" type="ORF">SAMN04488111_0527</name>
</gene>
<name>A0A238VIB6_9FLAO</name>
<keyword evidence="5" id="KW-1185">Reference proteome</keyword>
<accession>A0A238VIB6</accession>
<dbReference type="OrthoDB" id="1100930at2"/>
<dbReference type="EMBL" id="FZNX01000001">
    <property type="protein sequence ID" value="SNR33931.1"/>
    <property type="molecule type" value="Genomic_DNA"/>
</dbReference>
<feature type="compositionally biased region" description="Basic and acidic residues" evidence="2">
    <location>
        <begin position="527"/>
        <end position="541"/>
    </location>
</feature>
<evidence type="ECO:0000256" key="1">
    <source>
        <dbReference type="SAM" id="Coils"/>
    </source>
</evidence>
<dbReference type="RefSeq" id="WP_089376863.1">
    <property type="nucleotide sequence ID" value="NZ_FZNX01000001.1"/>
</dbReference>
<dbReference type="Proteomes" id="UP000198412">
    <property type="component" value="Unassembled WGS sequence"/>
</dbReference>
<feature type="coiled-coil region" evidence="1">
    <location>
        <begin position="464"/>
        <end position="498"/>
    </location>
</feature>
<reference evidence="5" key="1">
    <citation type="submission" date="2017-06" db="EMBL/GenBank/DDBJ databases">
        <authorList>
            <person name="Varghese N."/>
            <person name="Submissions S."/>
        </authorList>
    </citation>
    <scope>NUCLEOTIDE SEQUENCE [LARGE SCALE GENOMIC DNA]</scope>
    <source>
        <strain evidence="5">DSM 27993</strain>
    </source>
</reference>
<evidence type="ECO:0000259" key="3">
    <source>
        <dbReference type="Pfam" id="PF22546"/>
    </source>
</evidence>
<dbReference type="AlphaFoldDB" id="A0A238VIB6"/>
<protein>
    <recommendedName>
        <fullName evidence="3">2-Component system ADP-ribosyltransferase domain-containing protein</fullName>
    </recommendedName>
</protein>
<keyword evidence="1" id="KW-0175">Coiled coil</keyword>
<evidence type="ECO:0000256" key="2">
    <source>
        <dbReference type="SAM" id="MobiDB-lite"/>
    </source>
</evidence>